<dbReference type="AlphaFoldDB" id="A0AAN9PZN3"/>
<keyword evidence="2" id="KW-1185">Reference proteome</keyword>
<protein>
    <submittedName>
        <fullName evidence="1">Uncharacterized protein</fullName>
    </submittedName>
</protein>
<dbReference type="Proteomes" id="UP001367508">
    <property type="component" value="Unassembled WGS sequence"/>
</dbReference>
<gene>
    <name evidence="1" type="ORF">VNO77_39313</name>
</gene>
<evidence type="ECO:0000313" key="2">
    <source>
        <dbReference type="Proteomes" id="UP001367508"/>
    </source>
</evidence>
<proteinExistence type="predicted"/>
<accession>A0AAN9PZN3</accession>
<sequence>MAGGRLGLVLMVQGRIWVRGGLGSLITEQNGNITSRGDGQAYWIHYPNAYKRDTKDRVWSMAIPKF</sequence>
<organism evidence="1 2">
    <name type="scientific">Canavalia gladiata</name>
    <name type="common">Sword bean</name>
    <name type="synonym">Dolichos gladiatus</name>
    <dbReference type="NCBI Taxonomy" id="3824"/>
    <lineage>
        <taxon>Eukaryota</taxon>
        <taxon>Viridiplantae</taxon>
        <taxon>Streptophyta</taxon>
        <taxon>Embryophyta</taxon>
        <taxon>Tracheophyta</taxon>
        <taxon>Spermatophyta</taxon>
        <taxon>Magnoliopsida</taxon>
        <taxon>eudicotyledons</taxon>
        <taxon>Gunneridae</taxon>
        <taxon>Pentapetalae</taxon>
        <taxon>rosids</taxon>
        <taxon>fabids</taxon>
        <taxon>Fabales</taxon>
        <taxon>Fabaceae</taxon>
        <taxon>Papilionoideae</taxon>
        <taxon>50 kb inversion clade</taxon>
        <taxon>NPAAA clade</taxon>
        <taxon>indigoferoid/millettioid clade</taxon>
        <taxon>Phaseoleae</taxon>
        <taxon>Canavalia</taxon>
    </lineage>
</organism>
<evidence type="ECO:0000313" key="1">
    <source>
        <dbReference type="EMBL" id="KAK7314103.1"/>
    </source>
</evidence>
<name>A0AAN9PZN3_CANGL</name>
<reference evidence="1 2" key="1">
    <citation type="submission" date="2024-01" db="EMBL/GenBank/DDBJ databases">
        <title>The genomes of 5 underutilized Papilionoideae crops provide insights into root nodulation and disease resistanc.</title>
        <authorList>
            <person name="Jiang F."/>
        </authorList>
    </citation>
    <scope>NUCLEOTIDE SEQUENCE [LARGE SCALE GENOMIC DNA]</scope>
    <source>
        <strain evidence="1">LVBAO_FW01</strain>
        <tissue evidence="1">Leaves</tissue>
    </source>
</reference>
<dbReference type="EMBL" id="JAYMYQ010000009">
    <property type="protein sequence ID" value="KAK7314103.1"/>
    <property type="molecule type" value="Genomic_DNA"/>
</dbReference>
<comment type="caution">
    <text evidence="1">The sequence shown here is derived from an EMBL/GenBank/DDBJ whole genome shotgun (WGS) entry which is preliminary data.</text>
</comment>